<name>A0A4Z2DXQ6_SCHJA</name>
<protein>
    <submittedName>
        <fullName evidence="1">Uncharacterized protein</fullName>
    </submittedName>
</protein>
<evidence type="ECO:0000313" key="1">
    <source>
        <dbReference type="EMBL" id="TNN21198.1"/>
    </source>
</evidence>
<comment type="caution">
    <text evidence="1">The sequence shown here is derived from an EMBL/GenBank/DDBJ whole genome shotgun (WGS) entry which is preliminary data.</text>
</comment>
<dbReference type="EMBL" id="SKCS01000008">
    <property type="protein sequence ID" value="TNN21198.1"/>
    <property type="molecule type" value="Genomic_DNA"/>
</dbReference>
<reference evidence="1 2" key="1">
    <citation type="submission" date="2019-03" db="EMBL/GenBank/DDBJ databases">
        <title>An improved genome assembly of the fluke Schistosoma japonicum.</title>
        <authorList>
            <person name="Hu W."/>
            <person name="Luo F."/>
            <person name="Yin M."/>
            <person name="Mo X."/>
            <person name="Sun C."/>
            <person name="Wu Q."/>
            <person name="Zhu B."/>
            <person name="Xiang M."/>
            <person name="Wang J."/>
            <person name="Wang Y."/>
            <person name="Zhang T."/>
            <person name="Xu B."/>
            <person name="Zheng H."/>
            <person name="Feng Z."/>
        </authorList>
    </citation>
    <scope>NUCLEOTIDE SEQUENCE [LARGE SCALE GENOMIC DNA]</scope>
    <source>
        <strain evidence="1">HuSjv2</strain>
        <tissue evidence="1">Worms</tissue>
    </source>
</reference>
<keyword evidence="2" id="KW-1185">Reference proteome</keyword>
<organism evidence="1 2">
    <name type="scientific">Schistosoma japonicum</name>
    <name type="common">Blood fluke</name>
    <dbReference type="NCBI Taxonomy" id="6182"/>
    <lineage>
        <taxon>Eukaryota</taxon>
        <taxon>Metazoa</taxon>
        <taxon>Spiralia</taxon>
        <taxon>Lophotrochozoa</taxon>
        <taxon>Platyhelminthes</taxon>
        <taxon>Trematoda</taxon>
        <taxon>Digenea</taxon>
        <taxon>Strigeidida</taxon>
        <taxon>Schistosomatoidea</taxon>
        <taxon>Schistosomatidae</taxon>
        <taxon>Schistosoma</taxon>
    </lineage>
</organism>
<dbReference type="AlphaFoldDB" id="A0A4Z2DXQ6"/>
<proteinExistence type="predicted"/>
<gene>
    <name evidence="1" type="ORF">EWB00_010393</name>
</gene>
<dbReference type="OrthoDB" id="8035539at2759"/>
<dbReference type="Proteomes" id="UP000311919">
    <property type="component" value="Unassembled WGS sequence"/>
</dbReference>
<accession>A0A4Z2DXQ6</accession>
<sequence>MLLAYDFKICYSSTTTFGHNDVPSRLKFENEDVIIATVSLEDDIHHILQTSIHAALLSAIDIKSTTKTDNKLQTIIRHHSPVNKGSEINVAGSREYITKVCFRQRSEARNLGSAYHCSLGSCGIAGVQCH</sequence>
<evidence type="ECO:0000313" key="2">
    <source>
        <dbReference type="Proteomes" id="UP000311919"/>
    </source>
</evidence>